<organism evidence="1 2">
    <name type="scientific">Elaphomyces granulatus</name>
    <dbReference type="NCBI Taxonomy" id="519963"/>
    <lineage>
        <taxon>Eukaryota</taxon>
        <taxon>Fungi</taxon>
        <taxon>Dikarya</taxon>
        <taxon>Ascomycota</taxon>
        <taxon>Pezizomycotina</taxon>
        <taxon>Eurotiomycetes</taxon>
        <taxon>Eurotiomycetidae</taxon>
        <taxon>Eurotiales</taxon>
        <taxon>Elaphomycetaceae</taxon>
        <taxon>Elaphomyces</taxon>
    </lineage>
</organism>
<comment type="caution">
    <text evidence="1">The sequence shown here is derived from an EMBL/GenBank/DDBJ whole genome shotgun (WGS) entry which is preliminary data.</text>
</comment>
<reference evidence="1 2" key="1">
    <citation type="journal article" date="2015" name="Environ. Microbiol.">
        <title>Metagenome sequence of Elaphomyces granulatus from sporocarp tissue reveals Ascomycota ectomycorrhizal fingerprints of genome expansion and a Proteobacteria-rich microbiome.</title>
        <authorList>
            <person name="Quandt C.A."/>
            <person name="Kohler A."/>
            <person name="Hesse C.N."/>
            <person name="Sharpton T.J."/>
            <person name="Martin F."/>
            <person name="Spatafora J.W."/>
        </authorList>
    </citation>
    <scope>NUCLEOTIDE SEQUENCE [LARGE SCALE GENOMIC DNA]</scope>
    <source>
        <strain evidence="1 2">OSC145934</strain>
    </source>
</reference>
<keyword evidence="2" id="KW-1185">Reference proteome</keyword>
<gene>
    <name evidence="1" type="ORF">Egran_05811</name>
</gene>
<sequence>MAEKPKLNTKLQHVDIRHHCAPNENLTIQWVPTVGAKMPADGLTKPLEPAPHRGFMRQIGLKNLKRLTYAASYLASMFPL</sequence>
<evidence type="ECO:0000313" key="2">
    <source>
        <dbReference type="Proteomes" id="UP000243515"/>
    </source>
</evidence>
<accession>A0A232LQI6</accession>
<evidence type="ECO:0000313" key="1">
    <source>
        <dbReference type="EMBL" id="OXV06421.1"/>
    </source>
</evidence>
<proteinExistence type="predicted"/>
<name>A0A232LQI6_9EURO</name>
<dbReference type="Proteomes" id="UP000243515">
    <property type="component" value="Unassembled WGS sequence"/>
</dbReference>
<dbReference type="EMBL" id="NPHW01005760">
    <property type="protein sequence ID" value="OXV06421.1"/>
    <property type="molecule type" value="Genomic_DNA"/>
</dbReference>
<dbReference type="AlphaFoldDB" id="A0A232LQI6"/>
<protein>
    <submittedName>
        <fullName evidence="1">Uncharacterized protein</fullName>
    </submittedName>
</protein>